<feature type="domain" description="Acyltransferase 3" evidence="8">
    <location>
        <begin position="10"/>
        <end position="327"/>
    </location>
</feature>
<feature type="transmembrane region" description="Helical" evidence="7">
    <location>
        <begin position="9"/>
        <end position="29"/>
    </location>
</feature>
<feature type="transmembrane region" description="Helical" evidence="7">
    <location>
        <begin position="193"/>
        <end position="213"/>
    </location>
</feature>
<feature type="transmembrane region" description="Helical" evidence="7">
    <location>
        <begin position="49"/>
        <end position="73"/>
    </location>
</feature>
<feature type="transmembrane region" description="Helical" evidence="7">
    <location>
        <begin position="311"/>
        <end position="335"/>
    </location>
</feature>
<evidence type="ECO:0000256" key="2">
    <source>
        <dbReference type="ARBA" id="ARBA00007400"/>
    </source>
</evidence>
<evidence type="ECO:0000256" key="5">
    <source>
        <dbReference type="ARBA" id="ARBA00022989"/>
    </source>
</evidence>
<dbReference type="RefSeq" id="WP_128084328.1">
    <property type="nucleotide sequence ID" value="NZ_CP071405.1"/>
</dbReference>
<name>A0A506QHV8_9GAMM</name>
<feature type="transmembrane region" description="Helical" evidence="7">
    <location>
        <begin position="281"/>
        <end position="299"/>
    </location>
</feature>
<feature type="transmembrane region" description="Helical" evidence="7">
    <location>
        <begin position="94"/>
        <end position="115"/>
    </location>
</feature>
<dbReference type="InterPro" id="IPR002656">
    <property type="entry name" value="Acyl_transf_3_dom"/>
</dbReference>
<sequence length="361" mass="41514">MNQMKSDKILWVDTLKGACIMLVVLYHTVLPGFEGTLKYLSAGWIPAEIWVQFNTVLSPLRMPAFFFVSGLLATNGIINRPWKQVFTSRITNLFYLYILWGFIQWWSIVGISTEITGQRISQNLNAAYAGSLWEFLRLTFMAMSTSWYLYGLGIYFLCAKIFRDYKLALVAVAVLLNYLAVEKVIPYWGPQSLAQYFLFFLLGAFWSQTMLRLSEWRRENLLPWAALAAVAGIHVIFGLDKSLFLCVLAVLFSIAACRWLNQHFSMRYLNWVGRNTLQIYVLHRIFIEFFGMTAIQFAQRHHLFEQAWFSWLWACFYPVAIVGLCSLSSVAIWSLTNRGVGQSLFVFPTLLKRSPGGVSRG</sequence>
<dbReference type="AlphaFoldDB" id="A0A506QHV8"/>
<feature type="transmembrane region" description="Helical" evidence="7">
    <location>
        <begin position="220"/>
        <end position="236"/>
    </location>
</feature>
<evidence type="ECO:0000313" key="10">
    <source>
        <dbReference type="Proteomes" id="UP000317747"/>
    </source>
</evidence>
<gene>
    <name evidence="9" type="ORF">FJW01_06080</name>
</gene>
<feature type="transmembrane region" description="Helical" evidence="7">
    <location>
        <begin position="165"/>
        <end position="181"/>
    </location>
</feature>
<comment type="caution">
    <text evidence="9">The sequence shown here is derived from an EMBL/GenBank/DDBJ whole genome shotgun (WGS) entry which is preliminary data.</text>
</comment>
<evidence type="ECO:0000256" key="7">
    <source>
        <dbReference type="SAM" id="Phobius"/>
    </source>
</evidence>
<comment type="subcellular location">
    <subcellularLocation>
        <location evidence="1">Cell membrane</location>
        <topology evidence="1">Multi-pass membrane protein</topology>
    </subcellularLocation>
</comment>
<keyword evidence="3" id="KW-1003">Cell membrane</keyword>
<dbReference type="OrthoDB" id="9767863at2"/>
<accession>A0A506QHV8</accession>
<keyword evidence="4 7" id="KW-0812">Transmembrane</keyword>
<protein>
    <submittedName>
        <fullName evidence="9">Acyltransferase</fullName>
    </submittedName>
</protein>
<keyword evidence="9" id="KW-0808">Transferase</keyword>
<evidence type="ECO:0000256" key="1">
    <source>
        <dbReference type="ARBA" id="ARBA00004651"/>
    </source>
</evidence>
<comment type="similarity">
    <text evidence="2">Belongs to the acyltransferase 3 family.</text>
</comment>
<dbReference type="GO" id="GO:0016413">
    <property type="term" value="F:O-acetyltransferase activity"/>
    <property type="evidence" value="ECO:0007669"/>
    <property type="project" value="TreeGrafter"/>
</dbReference>
<reference evidence="9 10" key="1">
    <citation type="submission" date="2019-06" db="EMBL/GenBank/DDBJ databases">
        <title>Taxogenomics and systematics of the genus Pantoea.</title>
        <authorList>
            <person name="Tambong J.T."/>
        </authorList>
    </citation>
    <scope>NUCLEOTIDE SEQUENCE [LARGE SCALE GENOMIC DNA]</scope>
    <source>
        <strain evidence="9 10">LMG 24200</strain>
    </source>
</reference>
<evidence type="ECO:0000256" key="3">
    <source>
        <dbReference type="ARBA" id="ARBA00022475"/>
    </source>
</evidence>
<dbReference type="Pfam" id="PF01757">
    <property type="entry name" value="Acyl_transf_3"/>
    <property type="match status" value="1"/>
</dbReference>
<keyword evidence="10" id="KW-1185">Reference proteome</keyword>
<proteinExistence type="inferred from homology"/>
<evidence type="ECO:0000256" key="4">
    <source>
        <dbReference type="ARBA" id="ARBA00022692"/>
    </source>
</evidence>
<evidence type="ECO:0000259" key="8">
    <source>
        <dbReference type="Pfam" id="PF01757"/>
    </source>
</evidence>
<organism evidence="9 10">
    <name type="scientific">Pantoea deleyi</name>
    <dbReference type="NCBI Taxonomy" id="470932"/>
    <lineage>
        <taxon>Bacteria</taxon>
        <taxon>Pseudomonadati</taxon>
        <taxon>Pseudomonadota</taxon>
        <taxon>Gammaproteobacteria</taxon>
        <taxon>Enterobacterales</taxon>
        <taxon>Erwiniaceae</taxon>
        <taxon>Pantoea</taxon>
    </lineage>
</organism>
<dbReference type="GO" id="GO:0009246">
    <property type="term" value="P:enterobacterial common antigen biosynthetic process"/>
    <property type="evidence" value="ECO:0007669"/>
    <property type="project" value="TreeGrafter"/>
</dbReference>
<keyword evidence="5 7" id="KW-1133">Transmembrane helix</keyword>
<keyword evidence="9" id="KW-0012">Acyltransferase</keyword>
<dbReference type="PANTHER" id="PTHR40074:SF4">
    <property type="entry name" value="INNER MEMBRANE PROTEIN YCFT"/>
    <property type="match status" value="1"/>
</dbReference>
<feature type="transmembrane region" description="Helical" evidence="7">
    <location>
        <begin position="135"/>
        <end position="158"/>
    </location>
</feature>
<keyword evidence="6 7" id="KW-0472">Membrane</keyword>
<dbReference type="Proteomes" id="UP000317747">
    <property type="component" value="Unassembled WGS sequence"/>
</dbReference>
<feature type="transmembrane region" description="Helical" evidence="7">
    <location>
        <begin position="242"/>
        <end position="260"/>
    </location>
</feature>
<dbReference type="GO" id="GO:0005886">
    <property type="term" value="C:plasma membrane"/>
    <property type="evidence" value="ECO:0007669"/>
    <property type="project" value="UniProtKB-SubCell"/>
</dbReference>
<dbReference type="PANTHER" id="PTHR40074">
    <property type="entry name" value="O-ACETYLTRANSFERASE WECH"/>
    <property type="match status" value="1"/>
</dbReference>
<dbReference type="EMBL" id="VHJA01000043">
    <property type="protein sequence ID" value="TPV45347.1"/>
    <property type="molecule type" value="Genomic_DNA"/>
</dbReference>
<evidence type="ECO:0000313" key="9">
    <source>
        <dbReference type="EMBL" id="TPV45347.1"/>
    </source>
</evidence>
<evidence type="ECO:0000256" key="6">
    <source>
        <dbReference type="ARBA" id="ARBA00023136"/>
    </source>
</evidence>